<protein>
    <submittedName>
        <fullName evidence="1">Uncharacterized protein</fullName>
    </submittedName>
</protein>
<gene>
    <name evidence="1" type="ORF">GCM10022386_05830</name>
</gene>
<dbReference type="Proteomes" id="UP001500968">
    <property type="component" value="Unassembled WGS sequence"/>
</dbReference>
<organism evidence="1 2">
    <name type="scientific">Flavobacterium cheonhonense</name>
    <dbReference type="NCBI Taxonomy" id="706185"/>
    <lineage>
        <taxon>Bacteria</taxon>
        <taxon>Pseudomonadati</taxon>
        <taxon>Bacteroidota</taxon>
        <taxon>Flavobacteriia</taxon>
        <taxon>Flavobacteriales</taxon>
        <taxon>Flavobacteriaceae</taxon>
        <taxon>Flavobacterium</taxon>
    </lineage>
</organism>
<comment type="caution">
    <text evidence="1">The sequence shown here is derived from an EMBL/GenBank/DDBJ whole genome shotgun (WGS) entry which is preliminary data.</text>
</comment>
<evidence type="ECO:0000313" key="2">
    <source>
        <dbReference type="Proteomes" id="UP001500968"/>
    </source>
</evidence>
<proteinExistence type="predicted"/>
<sequence length="51" mass="5763">MKTTKKKVVLKSKPVKKATIILDKALDKIKEIKLVSTKDEELINSELILKA</sequence>
<keyword evidence="2" id="KW-1185">Reference proteome</keyword>
<dbReference type="EMBL" id="BAABCR010000007">
    <property type="protein sequence ID" value="GAA4025451.1"/>
    <property type="molecule type" value="Genomic_DNA"/>
</dbReference>
<name>A0ABP7TFC4_9FLAO</name>
<evidence type="ECO:0000313" key="1">
    <source>
        <dbReference type="EMBL" id="GAA4025451.1"/>
    </source>
</evidence>
<accession>A0ABP7TFC4</accession>
<reference evidence="2" key="1">
    <citation type="journal article" date="2019" name="Int. J. Syst. Evol. Microbiol.">
        <title>The Global Catalogue of Microorganisms (GCM) 10K type strain sequencing project: providing services to taxonomists for standard genome sequencing and annotation.</title>
        <authorList>
            <consortium name="The Broad Institute Genomics Platform"/>
            <consortium name="The Broad Institute Genome Sequencing Center for Infectious Disease"/>
            <person name="Wu L."/>
            <person name="Ma J."/>
        </authorList>
    </citation>
    <scope>NUCLEOTIDE SEQUENCE [LARGE SCALE GENOMIC DNA]</scope>
    <source>
        <strain evidence="2">JCM 17064</strain>
    </source>
</reference>